<proteinExistence type="predicted"/>
<dbReference type="EMBL" id="RCMK01003896">
    <property type="protein sequence ID" value="KAG2873185.1"/>
    <property type="molecule type" value="Genomic_DNA"/>
</dbReference>
<evidence type="ECO:0000313" key="2">
    <source>
        <dbReference type="EMBL" id="KAG2873185.1"/>
    </source>
</evidence>
<organism evidence="2 3">
    <name type="scientific">Phytophthora cactorum</name>
    <dbReference type="NCBI Taxonomy" id="29920"/>
    <lineage>
        <taxon>Eukaryota</taxon>
        <taxon>Sar</taxon>
        <taxon>Stramenopiles</taxon>
        <taxon>Oomycota</taxon>
        <taxon>Peronosporomycetes</taxon>
        <taxon>Peronosporales</taxon>
        <taxon>Peronosporaceae</taxon>
        <taxon>Phytophthora</taxon>
    </lineage>
</organism>
<feature type="non-terminal residue" evidence="2">
    <location>
        <position position="302"/>
    </location>
</feature>
<gene>
    <name evidence="2" type="ORF">PC117_g27867</name>
</gene>
<feature type="region of interest" description="Disordered" evidence="1">
    <location>
        <begin position="24"/>
        <end position="76"/>
    </location>
</feature>
<name>A0A8T1AAE0_9STRA</name>
<accession>A0A8T1AAE0</accession>
<feature type="region of interest" description="Disordered" evidence="1">
    <location>
        <begin position="115"/>
        <end position="152"/>
    </location>
</feature>
<comment type="caution">
    <text evidence="2">The sequence shown here is derived from an EMBL/GenBank/DDBJ whole genome shotgun (WGS) entry which is preliminary data.</text>
</comment>
<sequence length="302" mass="31277">MRMLPRPGRAGGMLHDDIALGAASARAQAAPAGPHDLAGGPSATAATQQDRAAPPRPVQVQEVLAPPGRAGGMLPDSVAVGSAPSAVAPRTATAAATTAPEATAAARAAVEHRARVEPGQDHATTARACAEPMQVEATSSGDGRTSKEDVGNGDDVAAFKLSLSDDVAVPMDVDFGTRCPVLLQQPLQPPQQLRVGNKRRRLDADDGDAARSQAELRHEEDKADVHAPVLRLSTASAHPASVLAVYAHNASRFDCTLCVFTAGSFAALKRHRDSRHRRTAFLDKFSAGCACGTPFDSRLAAA</sequence>
<dbReference type="Proteomes" id="UP000736787">
    <property type="component" value="Unassembled WGS sequence"/>
</dbReference>
<protein>
    <submittedName>
        <fullName evidence="2">Uncharacterized protein</fullName>
    </submittedName>
</protein>
<dbReference type="AlphaFoldDB" id="A0A8T1AAE0"/>
<evidence type="ECO:0000313" key="3">
    <source>
        <dbReference type="Proteomes" id="UP000736787"/>
    </source>
</evidence>
<feature type="region of interest" description="Disordered" evidence="1">
    <location>
        <begin position="187"/>
        <end position="222"/>
    </location>
</feature>
<dbReference type="VEuPathDB" id="FungiDB:PC110_g23511"/>
<reference evidence="2" key="1">
    <citation type="submission" date="2018-10" db="EMBL/GenBank/DDBJ databases">
        <title>Effector identification in a new, highly contiguous assembly of the strawberry crown rot pathogen Phytophthora cactorum.</title>
        <authorList>
            <person name="Armitage A.D."/>
            <person name="Nellist C.F."/>
            <person name="Bates H."/>
            <person name="Vickerstaff R.J."/>
            <person name="Harrison R.J."/>
        </authorList>
    </citation>
    <scope>NUCLEOTIDE SEQUENCE</scope>
    <source>
        <strain evidence="2">4040</strain>
    </source>
</reference>
<evidence type="ECO:0000256" key="1">
    <source>
        <dbReference type="SAM" id="MobiDB-lite"/>
    </source>
</evidence>